<name>H2ARE6_KAZAF</name>
<proteinExistence type="predicted"/>
<dbReference type="GeneID" id="13884827"/>
<dbReference type="EMBL" id="HE650822">
    <property type="protein sequence ID" value="CCF56946.1"/>
    <property type="molecule type" value="Genomic_DNA"/>
</dbReference>
<dbReference type="SUPFAM" id="SSF117281">
    <property type="entry name" value="Kelch motif"/>
    <property type="match status" value="1"/>
</dbReference>
<dbReference type="PANTHER" id="PTHR46063">
    <property type="entry name" value="KELCH DOMAIN-CONTAINING PROTEIN"/>
    <property type="match status" value="1"/>
</dbReference>
<feature type="compositionally biased region" description="Acidic residues" evidence="1">
    <location>
        <begin position="400"/>
        <end position="420"/>
    </location>
</feature>
<dbReference type="AlphaFoldDB" id="H2ARE6"/>
<dbReference type="FunCoup" id="H2ARE6">
    <property type="interactions" value="682"/>
</dbReference>
<dbReference type="InParanoid" id="H2ARE6"/>
<feature type="region of interest" description="Disordered" evidence="1">
    <location>
        <begin position="1"/>
        <end position="48"/>
    </location>
</feature>
<dbReference type="RefSeq" id="XP_003956081.1">
    <property type="nucleotide sequence ID" value="XM_003956032.1"/>
</dbReference>
<feature type="domain" description="DUF4110" evidence="2">
    <location>
        <begin position="547"/>
        <end position="631"/>
    </location>
</feature>
<feature type="compositionally biased region" description="Basic and acidic residues" evidence="1">
    <location>
        <begin position="7"/>
        <end position="20"/>
    </location>
</feature>
<dbReference type="PANTHER" id="PTHR46063:SF1">
    <property type="entry name" value="KELCH DOMAIN-CONTAINING PROTEIN 4"/>
    <property type="match status" value="1"/>
</dbReference>
<feature type="region of interest" description="Disordered" evidence="1">
    <location>
        <begin position="493"/>
        <end position="523"/>
    </location>
</feature>
<dbReference type="Pfam" id="PF13422">
    <property type="entry name" value="DUF4110"/>
    <property type="match status" value="1"/>
</dbReference>
<feature type="compositionally biased region" description="Acidic residues" evidence="1">
    <location>
        <begin position="499"/>
        <end position="520"/>
    </location>
</feature>
<reference evidence="3 4" key="1">
    <citation type="journal article" date="2011" name="Proc. Natl. Acad. Sci. U.S.A.">
        <title>Evolutionary erosion of yeast sex chromosomes by mating-type switching accidents.</title>
        <authorList>
            <person name="Gordon J.L."/>
            <person name="Armisen D."/>
            <person name="Proux-Wera E."/>
            <person name="Oheigeartaigh S.S."/>
            <person name="Byrne K.P."/>
            <person name="Wolfe K.H."/>
        </authorList>
    </citation>
    <scope>NUCLEOTIDE SEQUENCE [LARGE SCALE GENOMIC DNA]</scope>
    <source>
        <strain evidence="4">ATCC 22294 / BCRC 22015 / CBS 2517 / CECT 1963 / NBRC 1671 / NRRL Y-8276</strain>
    </source>
</reference>
<dbReference type="KEGG" id="kaf:KAFR_0B06500"/>
<dbReference type="STRING" id="1071382.H2ARE6"/>
<dbReference type="HOGENOM" id="CLU_008722_0_0_1"/>
<dbReference type="Proteomes" id="UP000005220">
    <property type="component" value="Chromosome 2"/>
</dbReference>
<dbReference type="InterPro" id="IPR015915">
    <property type="entry name" value="Kelch-typ_b-propeller"/>
</dbReference>
<dbReference type="InterPro" id="IPR025183">
    <property type="entry name" value="DUF4110"/>
</dbReference>
<dbReference type="Pfam" id="PF24681">
    <property type="entry name" value="Kelch_KLHDC2_KLHL20_DRC7"/>
    <property type="match status" value="1"/>
</dbReference>
<dbReference type="Gene3D" id="2.120.10.80">
    <property type="entry name" value="Kelch-type beta propeller"/>
    <property type="match status" value="1"/>
</dbReference>
<protein>
    <recommendedName>
        <fullName evidence="2">DUF4110 domain-containing protein</fullName>
    </recommendedName>
</protein>
<dbReference type="InterPro" id="IPR052588">
    <property type="entry name" value="Kelch_domain_protein"/>
</dbReference>
<organism evidence="3 4">
    <name type="scientific">Kazachstania africana (strain ATCC 22294 / BCRC 22015 / CBS 2517 / CECT 1963 / NBRC 1671 / NRRL Y-8276)</name>
    <name type="common">Yeast</name>
    <name type="synonym">Kluyveromyces africanus</name>
    <dbReference type="NCBI Taxonomy" id="1071382"/>
    <lineage>
        <taxon>Eukaryota</taxon>
        <taxon>Fungi</taxon>
        <taxon>Dikarya</taxon>
        <taxon>Ascomycota</taxon>
        <taxon>Saccharomycotina</taxon>
        <taxon>Saccharomycetes</taxon>
        <taxon>Saccharomycetales</taxon>
        <taxon>Saccharomycetaceae</taxon>
        <taxon>Kazachstania</taxon>
    </lineage>
</organism>
<gene>
    <name evidence="3" type="primary">KAFR0B06500</name>
    <name evidence="3" type="ORF">KAFR_0B06500</name>
</gene>
<dbReference type="eggNOG" id="KOG1230">
    <property type="taxonomic scope" value="Eukaryota"/>
</dbReference>
<accession>H2ARE6</accession>
<evidence type="ECO:0000313" key="3">
    <source>
        <dbReference type="EMBL" id="CCF56946.1"/>
    </source>
</evidence>
<evidence type="ECO:0000313" key="4">
    <source>
        <dbReference type="Proteomes" id="UP000005220"/>
    </source>
</evidence>
<keyword evidence="4" id="KW-1185">Reference proteome</keyword>
<feature type="region of interest" description="Disordered" evidence="1">
    <location>
        <begin position="393"/>
        <end position="422"/>
    </location>
</feature>
<evidence type="ECO:0000256" key="1">
    <source>
        <dbReference type="SAM" id="MobiDB-lite"/>
    </source>
</evidence>
<dbReference type="OrthoDB" id="4447at2759"/>
<evidence type="ECO:0000259" key="2">
    <source>
        <dbReference type="Pfam" id="PF13422"/>
    </source>
</evidence>
<sequence length="636" mass="73827">MAKKSKKDKEAKKARAELKNKKNQAKSQQKQQKKQQKLDSDDEDDGNIEEILENFKKEQENYEKINIESVEKPSIRNNGSIISSTTKKELLLFGGEHTSKELQTTKFYNDLYTFSPDNNQWKRITSQNSPMPRSSAAMAAHPSGIALLNGGEFSSPKQSTFYHYSDTWILDLTTKEWTKIEGKVKPVGRSGHRITTWKNYFILFGGFKDLGHSTTYYNDVWLFDITTYKWKQVEFPKNHTLPDARSGHSLIPTSEGCIVYGGYCKIKAKKGLQKGKLLSGCWNLKMKADVEAIRWERRRKQGFQPSPRVGCSMAYHKGRGILFGGVYDFDETEESLESIFYNDLFTYNIESNRWFNVTLKKRSNATKTISSTKNKSSKEKERELQDLLNQILEKNNLKPDDEEEEESSDIFGSDDEDDEEQKNKIDIKTVTQLPHPRFNATTTVIDDMLYIYGGAWEFGEIDYSIDSFYSIDLNKLDGVNVYWEDLNEIETAKELGEQGSEDEDEDDFEEDEEDGEEEVEDTKLIAEDVEDEKEEEEEEYPEMEIPDPRPWLPHPKAFESLRAFYLREGPAFLEWAISNNRHTRGKLLKQKSFELCQDRWWERRDQISIEEDKLEEIGVVGDVVERDTSKAVSKRR</sequence>